<evidence type="ECO:0000256" key="2">
    <source>
        <dbReference type="ARBA" id="ARBA00023015"/>
    </source>
</evidence>
<dbReference type="SUPFAM" id="SSF47459">
    <property type="entry name" value="HLH, helix-loop-helix DNA-binding domain"/>
    <property type="match status" value="1"/>
</dbReference>
<evidence type="ECO:0000256" key="5">
    <source>
        <dbReference type="ARBA" id="ARBA00023242"/>
    </source>
</evidence>
<dbReference type="PROSITE" id="PS50888">
    <property type="entry name" value="BHLH"/>
    <property type="match status" value="1"/>
</dbReference>
<dbReference type="PANTHER" id="PTHR45914">
    <property type="entry name" value="TRANSCRIPTION FACTOR HEC3-RELATED"/>
    <property type="match status" value="1"/>
</dbReference>
<keyword evidence="3" id="KW-0238">DNA-binding</keyword>
<evidence type="ECO:0000256" key="4">
    <source>
        <dbReference type="ARBA" id="ARBA00023163"/>
    </source>
</evidence>
<dbReference type="CDD" id="cd11454">
    <property type="entry name" value="bHLH_AtIND_like"/>
    <property type="match status" value="1"/>
</dbReference>
<keyword evidence="5" id="KW-0539">Nucleus</keyword>
<evidence type="ECO:0000256" key="1">
    <source>
        <dbReference type="ARBA" id="ARBA00004123"/>
    </source>
</evidence>
<comment type="caution">
    <text evidence="8">The sequence shown here is derived from an EMBL/GenBank/DDBJ whole genome shotgun (WGS) entry which is preliminary data.</text>
</comment>
<gene>
    <name evidence="8" type="ORF">POM88_048848</name>
</gene>
<dbReference type="SMART" id="SM00353">
    <property type="entry name" value="HLH"/>
    <property type="match status" value="1"/>
</dbReference>
<dbReference type="Proteomes" id="UP001237642">
    <property type="component" value="Unassembled WGS sequence"/>
</dbReference>
<keyword evidence="2" id="KW-0805">Transcription regulation</keyword>
<dbReference type="InterPro" id="IPR045843">
    <property type="entry name" value="IND-like"/>
</dbReference>
<dbReference type="GO" id="GO:0046983">
    <property type="term" value="F:protein dimerization activity"/>
    <property type="evidence" value="ECO:0007669"/>
    <property type="project" value="InterPro"/>
</dbReference>
<dbReference type="GO" id="GO:0005634">
    <property type="term" value="C:nucleus"/>
    <property type="evidence" value="ECO:0007669"/>
    <property type="project" value="UniProtKB-SubCell"/>
</dbReference>
<evidence type="ECO:0000313" key="8">
    <source>
        <dbReference type="EMBL" id="KAK1355592.1"/>
    </source>
</evidence>
<reference evidence="8" key="2">
    <citation type="submission" date="2023-05" db="EMBL/GenBank/DDBJ databases">
        <authorList>
            <person name="Schelkunov M.I."/>
        </authorList>
    </citation>
    <scope>NUCLEOTIDE SEQUENCE</scope>
    <source>
        <strain evidence="8">Hsosn_3</strain>
        <tissue evidence="8">Leaf</tissue>
    </source>
</reference>
<feature type="domain" description="BHLH" evidence="7">
    <location>
        <begin position="49"/>
        <end position="98"/>
    </location>
</feature>
<dbReference type="Gene3D" id="4.10.280.10">
    <property type="entry name" value="Helix-loop-helix DNA-binding domain"/>
    <property type="match status" value="1"/>
</dbReference>
<evidence type="ECO:0000259" key="7">
    <source>
        <dbReference type="PROSITE" id="PS50888"/>
    </source>
</evidence>
<dbReference type="PANTHER" id="PTHR45914:SF2">
    <property type="entry name" value="TRANSCRIPTION FACTOR BHLH140-LIKE PROTEIN"/>
    <property type="match status" value="1"/>
</dbReference>
<name>A0AAD8M105_9APIA</name>
<dbReference type="InterPro" id="IPR036638">
    <property type="entry name" value="HLH_DNA-bd_sf"/>
</dbReference>
<dbReference type="AlphaFoldDB" id="A0AAD8M105"/>
<dbReference type="InterPro" id="IPR011598">
    <property type="entry name" value="bHLH_dom"/>
</dbReference>
<keyword evidence="4" id="KW-0804">Transcription</keyword>
<proteinExistence type="predicted"/>
<dbReference type="GO" id="GO:0003700">
    <property type="term" value="F:DNA-binding transcription factor activity"/>
    <property type="evidence" value="ECO:0007669"/>
    <property type="project" value="InterPro"/>
</dbReference>
<dbReference type="Pfam" id="PF00010">
    <property type="entry name" value="HLH"/>
    <property type="match status" value="1"/>
</dbReference>
<evidence type="ECO:0000256" key="3">
    <source>
        <dbReference type="ARBA" id="ARBA00023125"/>
    </source>
</evidence>
<evidence type="ECO:0000256" key="6">
    <source>
        <dbReference type="SAM" id="MobiDB-lite"/>
    </source>
</evidence>
<evidence type="ECO:0000313" key="9">
    <source>
        <dbReference type="Proteomes" id="UP001237642"/>
    </source>
</evidence>
<protein>
    <submittedName>
        <fullName evidence="8">Transcription factor LAX PANICLE</fullName>
    </submittedName>
</protein>
<feature type="compositionally biased region" description="Basic residues" evidence="6">
    <location>
        <begin position="29"/>
        <end position="38"/>
    </location>
</feature>
<dbReference type="EMBL" id="JAUIZM010000011">
    <property type="protein sequence ID" value="KAK1355592.1"/>
    <property type="molecule type" value="Genomic_DNA"/>
</dbReference>
<keyword evidence="9" id="KW-1185">Reference proteome</keyword>
<dbReference type="GO" id="GO:0003677">
    <property type="term" value="F:DNA binding"/>
    <property type="evidence" value="ECO:0007669"/>
    <property type="project" value="UniProtKB-KW"/>
</dbReference>
<organism evidence="8 9">
    <name type="scientific">Heracleum sosnowskyi</name>
    <dbReference type="NCBI Taxonomy" id="360622"/>
    <lineage>
        <taxon>Eukaryota</taxon>
        <taxon>Viridiplantae</taxon>
        <taxon>Streptophyta</taxon>
        <taxon>Embryophyta</taxon>
        <taxon>Tracheophyta</taxon>
        <taxon>Spermatophyta</taxon>
        <taxon>Magnoliopsida</taxon>
        <taxon>eudicotyledons</taxon>
        <taxon>Gunneridae</taxon>
        <taxon>Pentapetalae</taxon>
        <taxon>asterids</taxon>
        <taxon>campanulids</taxon>
        <taxon>Apiales</taxon>
        <taxon>Apiaceae</taxon>
        <taxon>Apioideae</taxon>
        <taxon>apioid superclade</taxon>
        <taxon>Tordylieae</taxon>
        <taxon>Tordyliinae</taxon>
        <taxon>Heracleum</taxon>
    </lineage>
</organism>
<reference evidence="8" key="1">
    <citation type="submission" date="2023-02" db="EMBL/GenBank/DDBJ databases">
        <title>Genome of toxic invasive species Heracleum sosnowskyi carries increased number of genes despite the absence of recent whole-genome duplications.</title>
        <authorList>
            <person name="Schelkunov M."/>
            <person name="Shtratnikova V."/>
            <person name="Makarenko M."/>
            <person name="Klepikova A."/>
            <person name="Omelchenko D."/>
            <person name="Novikova G."/>
            <person name="Obukhova E."/>
            <person name="Bogdanov V."/>
            <person name="Penin A."/>
            <person name="Logacheva M."/>
        </authorList>
    </citation>
    <scope>NUCLEOTIDE SEQUENCE</scope>
    <source>
        <strain evidence="8">Hsosn_3</strain>
        <tissue evidence="8">Leaf</tissue>
    </source>
</reference>
<feature type="region of interest" description="Disordered" evidence="6">
    <location>
        <begin position="29"/>
        <end position="60"/>
    </location>
</feature>
<accession>A0AAD8M105</accession>
<sequence length="201" mass="23138">MDYYLLYGNNNINPSYNYCANNNEMQHLEKKKKKKNGKKQTSGSKEVKLSTDPQSVAARERRHRISERFKILQSLVPGGSKLDTVSMLEEAIVYIKFLQTQLWWLTHHNPHQSLNINSNNTIDNNHMIVDEQPSAIFNDLPCDDCDQRQISTQDDCGCFVQNANGYDHGMGQILEFQDSWFQIEGAQQAMHFDNVVPLESL</sequence>
<comment type="subcellular location">
    <subcellularLocation>
        <location evidence="1">Nucleus</location>
    </subcellularLocation>
</comment>